<name>B8CAJ5_THAPS</name>
<dbReference type="AlphaFoldDB" id="B8CAJ5"/>
<reference evidence="3 4" key="1">
    <citation type="journal article" date="2004" name="Science">
        <title>The genome of the diatom Thalassiosira pseudonana: ecology, evolution, and metabolism.</title>
        <authorList>
            <person name="Armbrust E.V."/>
            <person name="Berges J.A."/>
            <person name="Bowler C."/>
            <person name="Green B.R."/>
            <person name="Martinez D."/>
            <person name="Putnam N.H."/>
            <person name="Zhou S."/>
            <person name="Allen A.E."/>
            <person name="Apt K.E."/>
            <person name="Bechner M."/>
            <person name="Brzezinski M.A."/>
            <person name="Chaal B.K."/>
            <person name="Chiovitti A."/>
            <person name="Davis A.K."/>
            <person name="Demarest M.S."/>
            <person name="Detter J.C."/>
            <person name="Glavina T."/>
            <person name="Goodstein D."/>
            <person name="Hadi M.Z."/>
            <person name="Hellsten U."/>
            <person name="Hildebrand M."/>
            <person name="Jenkins B.D."/>
            <person name="Jurka J."/>
            <person name="Kapitonov V.V."/>
            <person name="Kroger N."/>
            <person name="Lau W.W."/>
            <person name="Lane T.W."/>
            <person name="Larimer F.W."/>
            <person name="Lippmeier J.C."/>
            <person name="Lucas S."/>
            <person name="Medina M."/>
            <person name="Montsant A."/>
            <person name="Obornik M."/>
            <person name="Parker M.S."/>
            <person name="Palenik B."/>
            <person name="Pazour G.J."/>
            <person name="Richardson P.M."/>
            <person name="Rynearson T.A."/>
            <person name="Saito M.A."/>
            <person name="Schwartz D.C."/>
            <person name="Thamatrakoln K."/>
            <person name="Valentin K."/>
            <person name="Vardi A."/>
            <person name="Wilkerson F.P."/>
            <person name="Rokhsar D.S."/>
        </authorList>
    </citation>
    <scope>NUCLEOTIDE SEQUENCE [LARGE SCALE GENOMIC DNA]</scope>
    <source>
        <strain evidence="3 4">CCMP1335</strain>
    </source>
</reference>
<keyword evidence="2" id="KW-0472">Membrane</keyword>
<evidence type="ECO:0000313" key="4">
    <source>
        <dbReference type="Proteomes" id="UP000001449"/>
    </source>
</evidence>
<dbReference type="OMA" id="ANEFPAC"/>
<organism evidence="3 4">
    <name type="scientific">Thalassiosira pseudonana</name>
    <name type="common">Marine diatom</name>
    <name type="synonym">Cyclotella nana</name>
    <dbReference type="NCBI Taxonomy" id="35128"/>
    <lineage>
        <taxon>Eukaryota</taxon>
        <taxon>Sar</taxon>
        <taxon>Stramenopiles</taxon>
        <taxon>Ochrophyta</taxon>
        <taxon>Bacillariophyta</taxon>
        <taxon>Coscinodiscophyceae</taxon>
        <taxon>Thalassiosirophycidae</taxon>
        <taxon>Thalassiosirales</taxon>
        <taxon>Thalassiosiraceae</taxon>
        <taxon>Thalassiosira</taxon>
    </lineage>
</organism>
<dbReference type="PANTHER" id="PTHR37494">
    <property type="entry name" value="HEMAGGLUTININ"/>
    <property type="match status" value="1"/>
</dbReference>
<dbReference type="RefSeq" id="XP_002293230.1">
    <property type="nucleotide sequence ID" value="XM_002293194.1"/>
</dbReference>
<feature type="transmembrane region" description="Helical" evidence="2">
    <location>
        <begin position="30"/>
        <end position="50"/>
    </location>
</feature>
<proteinExistence type="predicted"/>
<keyword evidence="2" id="KW-0812">Transmembrane</keyword>
<reference evidence="3 4" key="2">
    <citation type="journal article" date="2008" name="Nature">
        <title>The Phaeodactylum genome reveals the evolutionary history of diatom genomes.</title>
        <authorList>
            <person name="Bowler C."/>
            <person name="Allen A.E."/>
            <person name="Badger J.H."/>
            <person name="Grimwood J."/>
            <person name="Jabbari K."/>
            <person name="Kuo A."/>
            <person name="Maheswari U."/>
            <person name="Martens C."/>
            <person name="Maumus F."/>
            <person name="Otillar R.P."/>
            <person name="Rayko E."/>
            <person name="Salamov A."/>
            <person name="Vandepoele K."/>
            <person name="Beszteri B."/>
            <person name="Gruber A."/>
            <person name="Heijde M."/>
            <person name="Katinka M."/>
            <person name="Mock T."/>
            <person name="Valentin K."/>
            <person name="Verret F."/>
            <person name="Berges J.A."/>
            <person name="Brownlee C."/>
            <person name="Cadoret J.P."/>
            <person name="Chiovitti A."/>
            <person name="Choi C.J."/>
            <person name="Coesel S."/>
            <person name="De Martino A."/>
            <person name="Detter J.C."/>
            <person name="Durkin C."/>
            <person name="Falciatore A."/>
            <person name="Fournet J."/>
            <person name="Haruta M."/>
            <person name="Huysman M.J."/>
            <person name="Jenkins B.D."/>
            <person name="Jiroutova K."/>
            <person name="Jorgensen R.E."/>
            <person name="Joubert Y."/>
            <person name="Kaplan A."/>
            <person name="Kroger N."/>
            <person name="Kroth P.G."/>
            <person name="La Roche J."/>
            <person name="Lindquist E."/>
            <person name="Lommer M."/>
            <person name="Martin-Jezequel V."/>
            <person name="Lopez P.J."/>
            <person name="Lucas S."/>
            <person name="Mangogna M."/>
            <person name="McGinnis K."/>
            <person name="Medlin L.K."/>
            <person name="Montsant A."/>
            <person name="Oudot-Le Secq M.P."/>
            <person name="Napoli C."/>
            <person name="Obornik M."/>
            <person name="Parker M.S."/>
            <person name="Petit J.L."/>
            <person name="Porcel B.M."/>
            <person name="Poulsen N."/>
            <person name="Robison M."/>
            <person name="Rychlewski L."/>
            <person name="Rynearson T.A."/>
            <person name="Schmutz J."/>
            <person name="Shapiro H."/>
            <person name="Siaut M."/>
            <person name="Stanley M."/>
            <person name="Sussman M.R."/>
            <person name="Taylor A.R."/>
            <person name="Vardi A."/>
            <person name="von Dassow P."/>
            <person name="Vyverman W."/>
            <person name="Willis A."/>
            <person name="Wyrwicz L.S."/>
            <person name="Rokhsar D.S."/>
            <person name="Weissenbach J."/>
            <person name="Armbrust E.V."/>
            <person name="Green B.R."/>
            <person name="Van de Peer Y."/>
            <person name="Grigoriev I.V."/>
        </authorList>
    </citation>
    <scope>NUCLEOTIDE SEQUENCE [LARGE SCALE GENOMIC DNA]</scope>
    <source>
        <strain evidence="3 4">CCMP1335</strain>
    </source>
</reference>
<dbReference type="KEGG" id="tps:THAPSDRAFT_9166"/>
<keyword evidence="2" id="KW-1133">Transmembrane helix</keyword>
<dbReference type="HOGENOM" id="CLU_459662_0_0_1"/>
<gene>
    <name evidence="3" type="ORF">THAPSDRAFT_9166</name>
</gene>
<evidence type="ECO:0000256" key="2">
    <source>
        <dbReference type="SAM" id="Phobius"/>
    </source>
</evidence>
<accession>B8CAJ5</accession>
<dbReference type="eggNOG" id="ENOG502SR45">
    <property type="taxonomic scope" value="Eukaryota"/>
</dbReference>
<dbReference type="Proteomes" id="UP000001449">
    <property type="component" value="Chromosome 12"/>
</dbReference>
<keyword evidence="4" id="KW-1185">Reference proteome</keyword>
<evidence type="ECO:0000256" key="1">
    <source>
        <dbReference type="SAM" id="MobiDB-lite"/>
    </source>
</evidence>
<dbReference type="PANTHER" id="PTHR37494:SF1">
    <property type="entry name" value="STAPHYLOCOCCUS AUREUS SURFACE PROTEIN A"/>
    <property type="match status" value="1"/>
</dbReference>
<evidence type="ECO:0000313" key="3">
    <source>
        <dbReference type="EMBL" id="EED89691.1"/>
    </source>
</evidence>
<protein>
    <submittedName>
        <fullName evidence="3">Uncharacterized protein</fullName>
    </submittedName>
</protein>
<dbReference type="EMBL" id="CM000647">
    <property type="protein sequence ID" value="EED89691.1"/>
    <property type="molecule type" value="Genomic_DNA"/>
</dbReference>
<dbReference type="InParanoid" id="B8CAJ5"/>
<sequence length="709" mass="79321">MNVRESEQAATTKAATPRKKRGLRISWSKLALACIGAAILVVIGNTWHLAVHHVHHDLRGGSKAFAPTRQYSSSHTIDVITSYASSTSDAYILSPICGACYRSKSNEGSHCSDYISGRQKKELNSSFVDLAPIIGKEVKGCEICNPEYCREYYHTTTSAEHKPNSNHKRYQSKYWRFDQSAPKFINPTTLTLQSIPSKKRIPPSRFNDSSSYFQDMYNSTTTPELGLDFLLEYNPGLVVIPPKTKQYLPKEAAYLVSLRVTPANNCFASQKYSDLPQSVWKAVYKVTTNHLGLALLDENYQMLHDVVIDLDAHAGVQRPTTPKMKEKYGSPTFMDYRLFSLNGEIYLHVNFDLLSVGLTKLKLRAKGFKGDDSLDTETTPPDGESGNSEIKLDNLYGGDLLEVSLMHQFNTIWSGGKIGKNYALFTVPNKTHPEAPDSVYAEIDINPKHRVQQFLPDEYDNITLHQVFEHIWKPGTKKTRALELDEVIGRRSAKEIGTITESNDISPPSFSTVDALSYPGDKAPFKERGHGGACCVSLSLDDVNVGGTQHVKNDLLVGIAHTKVTWKPWYNKAHIPQAEKDLLPHTHYVSYFYAFDPQPPFQVRARSGYFCLGFAPKSSVDGELPPSEGGVFNPHSVLTRNRMLQQNNITFNCPQMHFVSSFTEKAGDSSGSVIGYGLNDCTPRIVEVEKQEIVRLLFPDPMDMLFEEV</sequence>
<dbReference type="GeneID" id="7447584"/>
<dbReference type="PaxDb" id="35128-Thaps9166"/>
<feature type="region of interest" description="Disordered" evidence="1">
    <location>
        <begin position="370"/>
        <end position="389"/>
    </location>
</feature>